<dbReference type="EMBL" id="UGTH01000001">
    <property type="protein sequence ID" value="SUB74959.1"/>
    <property type="molecule type" value="Genomic_DNA"/>
</dbReference>
<dbReference type="AlphaFoldDB" id="A0A379DAS3"/>
<evidence type="ECO:0000256" key="2">
    <source>
        <dbReference type="ARBA" id="ARBA00022448"/>
    </source>
</evidence>
<proteinExistence type="predicted"/>
<keyword evidence="3" id="KW-1003">Cell membrane</keyword>
<accession>A0A379DAS3</accession>
<dbReference type="SUPFAM" id="SSF103473">
    <property type="entry name" value="MFS general substrate transporter"/>
    <property type="match status" value="2"/>
</dbReference>
<feature type="transmembrane region" description="Helical" evidence="8">
    <location>
        <begin position="9"/>
        <end position="28"/>
    </location>
</feature>
<dbReference type="GO" id="GO:0030395">
    <property type="term" value="F:lactose binding"/>
    <property type="evidence" value="ECO:0007669"/>
    <property type="project" value="TreeGrafter"/>
</dbReference>
<evidence type="ECO:0000256" key="7">
    <source>
        <dbReference type="ARBA" id="ARBA00023136"/>
    </source>
</evidence>
<keyword evidence="5 8" id="KW-0812">Transmembrane</keyword>
<dbReference type="Proteomes" id="UP000254777">
    <property type="component" value="Unassembled WGS sequence"/>
</dbReference>
<comment type="subcellular location">
    <subcellularLocation>
        <location evidence="1">Cell inner membrane</location>
        <topology evidence="1">Multi-pass membrane protein</topology>
    </subcellularLocation>
</comment>
<dbReference type="PANTHER" id="PTHR23522">
    <property type="entry name" value="BLL5896 PROTEIN"/>
    <property type="match status" value="1"/>
</dbReference>
<dbReference type="InterPro" id="IPR020846">
    <property type="entry name" value="MFS_dom"/>
</dbReference>
<gene>
    <name evidence="10" type="ORF">NCTC11088_00721</name>
</gene>
<name>A0A379DAS3_9FIRM</name>
<evidence type="ECO:0000313" key="11">
    <source>
        <dbReference type="Proteomes" id="UP000254777"/>
    </source>
</evidence>
<dbReference type="RefSeq" id="WP_004819503.1">
    <property type="nucleotide sequence ID" value="NZ_UGTH01000001.1"/>
</dbReference>
<evidence type="ECO:0000259" key="9">
    <source>
        <dbReference type="PROSITE" id="PS50850"/>
    </source>
</evidence>
<feature type="transmembrane region" description="Helical" evidence="8">
    <location>
        <begin position="73"/>
        <end position="91"/>
    </location>
</feature>
<feature type="domain" description="Major facilitator superfamily (MFS) profile" evidence="9">
    <location>
        <begin position="205"/>
        <end position="385"/>
    </location>
</feature>
<feature type="transmembrane region" description="Helical" evidence="8">
    <location>
        <begin position="137"/>
        <end position="155"/>
    </location>
</feature>
<evidence type="ECO:0000256" key="8">
    <source>
        <dbReference type="SAM" id="Phobius"/>
    </source>
</evidence>
<evidence type="ECO:0000256" key="3">
    <source>
        <dbReference type="ARBA" id="ARBA00022475"/>
    </source>
</evidence>
<feature type="transmembrane region" description="Helical" evidence="8">
    <location>
        <begin position="357"/>
        <end position="378"/>
    </location>
</feature>
<evidence type="ECO:0000256" key="4">
    <source>
        <dbReference type="ARBA" id="ARBA00022519"/>
    </source>
</evidence>
<evidence type="ECO:0000256" key="6">
    <source>
        <dbReference type="ARBA" id="ARBA00022989"/>
    </source>
</evidence>
<dbReference type="Gene3D" id="1.20.1250.20">
    <property type="entry name" value="MFS general substrate transporter like domains"/>
    <property type="match status" value="2"/>
</dbReference>
<feature type="transmembrane region" description="Helical" evidence="8">
    <location>
        <begin position="329"/>
        <end position="351"/>
    </location>
</feature>
<keyword evidence="6 8" id="KW-1133">Transmembrane helix</keyword>
<keyword evidence="4" id="KW-0997">Cell inner membrane</keyword>
<feature type="transmembrane region" description="Helical" evidence="8">
    <location>
        <begin position="97"/>
        <end position="116"/>
    </location>
</feature>
<feature type="transmembrane region" description="Helical" evidence="8">
    <location>
        <begin position="271"/>
        <end position="289"/>
    </location>
</feature>
<dbReference type="PROSITE" id="PS51257">
    <property type="entry name" value="PROKAR_LIPOPROTEIN"/>
    <property type="match status" value="1"/>
</dbReference>
<reference evidence="10 11" key="1">
    <citation type="submission" date="2018-06" db="EMBL/GenBank/DDBJ databases">
        <authorList>
            <consortium name="Pathogen Informatics"/>
            <person name="Doyle S."/>
        </authorList>
    </citation>
    <scope>NUCLEOTIDE SEQUENCE [LARGE SCALE GENOMIC DNA]</scope>
    <source>
        <strain evidence="10 11">NCTC11088</strain>
    </source>
</reference>
<feature type="transmembrane region" description="Helical" evidence="8">
    <location>
        <begin position="40"/>
        <end position="61"/>
    </location>
</feature>
<organism evidence="10 11">
    <name type="scientific">Peptoniphilus indolicus</name>
    <dbReference type="NCBI Taxonomy" id="33030"/>
    <lineage>
        <taxon>Bacteria</taxon>
        <taxon>Bacillati</taxon>
        <taxon>Bacillota</taxon>
        <taxon>Tissierellia</taxon>
        <taxon>Tissierellales</taxon>
        <taxon>Peptoniphilaceae</taxon>
        <taxon>Peptoniphilus</taxon>
    </lineage>
</organism>
<keyword evidence="7 8" id="KW-0472">Membrane</keyword>
<evidence type="ECO:0000256" key="5">
    <source>
        <dbReference type="ARBA" id="ARBA00022692"/>
    </source>
</evidence>
<dbReference type="GO" id="GO:0015528">
    <property type="term" value="F:lactose:proton symporter activity"/>
    <property type="evidence" value="ECO:0007669"/>
    <property type="project" value="TreeGrafter"/>
</dbReference>
<feature type="transmembrane region" description="Helical" evidence="8">
    <location>
        <begin position="161"/>
        <end position="178"/>
    </location>
</feature>
<evidence type="ECO:0000313" key="10">
    <source>
        <dbReference type="EMBL" id="SUB74959.1"/>
    </source>
</evidence>
<dbReference type="InterPro" id="IPR036259">
    <property type="entry name" value="MFS_trans_sf"/>
</dbReference>
<dbReference type="PROSITE" id="PS50850">
    <property type="entry name" value="MFS"/>
    <property type="match status" value="1"/>
</dbReference>
<evidence type="ECO:0000256" key="1">
    <source>
        <dbReference type="ARBA" id="ARBA00004429"/>
    </source>
</evidence>
<feature type="transmembrane region" description="Helical" evidence="8">
    <location>
        <begin position="206"/>
        <end position="222"/>
    </location>
</feature>
<keyword evidence="2" id="KW-0813">Transport</keyword>
<dbReference type="InterPro" id="IPR024989">
    <property type="entry name" value="MFS_assoc_dom"/>
</dbReference>
<dbReference type="Pfam" id="PF12832">
    <property type="entry name" value="MFS_1_like"/>
    <property type="match status" value="1"/>
</dbReference>
<dbReference type="GO" id="GO:0005886">
    <property type="term" value="C:plasma membrane"/>
    <property type="evidence" value="ECO:0007669"/>
    <property type="project" value="UniProtKB-SubCell"/>
</dbReference>
<protein>
    <submittedName>
        <fullName evidence="10">Putative 3-phenylpropionic acid transporter</fullName>
    </submittedName>
</protein>
<dbReference type="PANTHER" id="PTHR23522:SF10">
    <property type="entry name" value="3-PHENYLPROPIONIC ACID TRANSPORTER-RELATED"/>
    <property type="match status" value="1"/>
</dbReference>
<feature type="transmembrane region" description="Helical" evidence="8">
    <location>
        <begin position="295"/>
        <end position="317"/>
    </location>
</feature>
<sequence length="385" mass="42003">MKNLKLKYILTQSIFWMLMACLTSYINVILTGRGISVSNIGIIAALGSVIAAFFGPFISQLCENSKSKTEREYMLIVILISIIALVLSLLFRSPIITVLILILIPNVLVLSLQPLLNSLGMNYMQLDKNIDFSKARGIGAFSYAICSLILGKMSVGNSDMPIIFSIVLFALLFFIMLSQPHLENVNSLHTSSGAVESDIPFSKREATAAIIGVILLFVFYQINHSFMLQIMENLGGDSSHMGLAFSIAAFSETIAMFALPKVLGKYNLIKLFKFSAVMFIAKGILTYFAPTVGTLLAVQVSQVVGFGIFTPVSVYLFSRKFPPSMRIRAQGYLTSSITLGGVFGLLIGGILVENLGIGNTILISMLFALVGTVSIFTIKNINQKR</sequence>
<feature type="transmembrane region" description="Helical" evidence="8">
    <location>
        <begin position="242"/>
        <end position="259"/>
    </location>
</feature>